<name>A0ABQ5HCW4_9ASTR</name>
<dbReference type="Proteomes" id="UP001151760">
    <property type="component" value="Unassembled WGS sequence"/>
</dbReference>
<sequence>MLLLIAQQKINNLDGDVIVEFVTSLKMFTRSIVIQNRVEDVQLGVESYQRKLNLTKPQRSCTRINAKEPYTPNYDPRGVIYMDKQGKKRLMRLDELHKFSDGTLQSVYQTLDSRLKNFSFGYNINSDMPRRNWTMKD</sequence>
<reference evidence="1" key="1">
    <citation type="journal article" date="2022" name="Int. J. Mol. Sci.">
        <title>Draft Genome of Tanacetum Coccineum: Genomic Comparison of Closely Related Tanacetum-Family Plants.</title>
        <authorList>
            <person name="Yamashiro T."/>
            <person name="Shiraishi A."/>
            <person name="Nakayama K."/>
            <person name="Satake H."/>
        </authorList>
    </citation>
    <scope>NUCLEOTIDE SEQUENCE</scope>
</reference>
<dbReference type="EMBL" id="BQNB010019414">
    <property type="protein sequence ID" value="GJT85057.1"/>
    <property type="molecule type" value="Genomic_DNA"/>
</dbReference>
<comment type="caution">
    <text evidence="1">The sequence shown here is derived from an EMBL/GenBank/DDBJ whole genome shotgun (WGS) entry which is preliminary data.</text>
</comment>
<organism evidence="1 2">
    <name type="scientific">Tanacetum coccineum</name>
    <dbReference type="NCBI Taxonomy" id="301880"/>
    <lineage>
        <taxon>Eukaryota</taxon>
        <taxon>Viridiplantae</taxon>
        <taxon>Streptophyta</taxon>
        <taxon>Embryophyta</taxon>
        <taxon>Tracheophyta</taxon>
        <taxon>Spermatophyta</taxon>
        <taxon>Magnoliopsida</taxon>
        <taxon>eudicotyledons</taxon>
        <taxon>Gunneridae</taxon>
        <taxon>Pentapetalae</taxon>
        <taxon>asterids</taxon>
        <taxon>campanulids</taxon>
        <taxon>Asterales</taxon>
        <taxon>Asteraceae</taxon>
        <taxon>Asteroideae</taxon>
        <taxon>Anthemideae</taxon>
        <taxon>Anthemidinae</taxon>
        <taxon>Tanacetum</taxon>
    </lineage>
</organism>
<evidence type="ECO:0000313" key="2">
    <source>
        <dbReference type="Proteomes" id="UP001151760"/>
    </source>
</evidence>
<evidence type="ECO:0000313" key="1">
    <source>
        <dbReference type="EMBL" id="GJT85057.1"/>
    </source>
</evidence>
<keyword evidence="2" id="KW-1185">Reference proteome</keyword>
<accession>A0ABQ5HCW4</accession>
<gene>
    <name evidence="1" type="ORF">Tco_1066774</name>
</gene>
<proteinExistence type="predicted"/>
<reference evidence="1" key="2">
    <citation type="submission" date="2022-01" db="EMBL/GenBank/DDBJ databases">
        <authorList>
            <person name="Yamashiro T."/>
            <person name="Shiraishi A."/>
            <person name="Satake H."/>
            <person name="Nakayama K."/>
        </authorList>
    </citation>
    <scope>NUCLEOTIDE SEQUENCE</scope>
</reference>
<protein>
    <submittedName>
        <fullName evidence="1">Uncharacterized protein</fullName>
    </submittedName>
</protein>